<evidence type="ECO:0000313" key="2">
    <source>
        <dbReference type="Proteomes" id="UP001482620"/>
    </source>
</evidence>
<evidence type="ECO:0000313" key="1">
    <source>
        <dbReference type="EMBL" id="MEQ2244813.1"/>
    </source>
</evidence>
<dbReference type="Proteomes" id="UP001482620">
    <property type="component" value="Unassembled WGS sequence"/>
</dbReference>
<comment type="caution">
    <text evidence="1">The sequence shown here is derived from an EMBL/GenBank/DDBJ whole genome shotgun (WGS) entry which is preliminary data.</text>
</comment>
<gene>
    <name evidence="1" type="ORF">ILYODFUR_021043</name>
</gene>
<proteinExistence type="predicted"/>
<reference evidence="1 2" key="1">
    <citation type="submission" date="2021-06" db="EMBL/GenBank/DDBJ databases">
        <authorList>
            <person name="Palmer J.M."/>
        </authorList>
    </citation>
    <scope>NUCLEOTIDE SEQUENCE [LARGE SCALE GENOMIC DNA]</scope>
    <source>
        <strain evidence="2">if_2019</strain>
        <tissue evidence="1">Muscle</tissue>
    </source>
</reference>
<sequence length="114" mass="13207">MQSGRPSESFSRHRWRKYNRGIGSPKVASGPCVSEVFGFLLLDMTICHITLPHSGERKYSSNFLLNSPSGNECLFDVADFCVRSMQFQCLPCKHFHIEKFLFFLHLKYQNSRLD</sequence>
<accession>A0ABV0UL17</accession>
<protein>
    <submittedName>
        <fullName evidence="1">Uncharacterized protein</fullName>
    </submittedName>
</protein>
<name>A0ABV0UL17_9TELE</name>
<organism evidence="1 2">
    <name type="scientific">Ilyodon furcidens</name>
    <name type="common">goldbreast splitfin</name>
    <dbReference type="NCBI Taxonomy" id="33524"/>
    <lineage>
        <taxon>Eukaryota</taxon>
        <taxon>Metazoa</taxon>
        <taxon>Chordata</taxon>
        <taxon>Craniata</taxon>
        <taxon>Vertebrata</taxon>
        <taxon>Euteleostomi</taxon>
        <taxon>Actinopterygii</taxon>
        <taxon>Neopterygii</taxon>
        <taxon>Teleostei</taxon>
        <taxon>Neoteleostei</taxon>
        <taxon>Acanthomorphata</taxon>
        <taxon>Ovalentaria</taxon>
        <taxon>Atherinomorphae</taxon>
        <taxon>Cyprinodontiformes</taxon>
        <taxon>Goodeidae</taxon>
        <taxon>Ilyodon</taxon>
    </lineage>
</organism>
<dbReference type="EMBL" id="JAHRIQ010071725">
    <property type="protein sequence ID" value="MEQ2244813.1"/>
    <property type="molecule type" value="Genomic_DNA"/>
</dbReference>
<keyword evidence="2" id="KW-1185">Reference proteome</keyword>